<name>A0AA38C6C1_TAXCH</name>
<comment type="caution">
    <text evidence="1">The sequence shown here is derived from an EMBL/GenBank/DDBJ whole genome shotgun (WGS) entry which is preliminary data.</text>
</comment>
<organism evidence="1 2">
    <name type="scientific">Taxus chinensis</name>
    <name type="common">Chinese yew</name>
    <name type="synonym">Taxus wallichiana var. chinensis</name>
    <dbReference type="NCBI Taxonomy" id="29808"/>
    <lineage>
        <taxon>Eukaryota</taxon>
        <taxon>Viridiplantae</taxon>
        <taxon>Streptophyta</taxon>
        <taxon>Embryophyta</taxon>
        <taxon>Tracheophyta</taxon>
        <taxon>Spermatophyta</taxon>
        <taxon>Pinopsida</taxon>
        <taxon>Pinidae</taxon>
        <taxon>Conifers II</taxon>
        <taxon>Cupressales</taxon>
        <taxon>Taxaceae</taxon>
        <taxon>Taxus</taxon>
    </lineage>
</organism>
<sequence>MGNCVYRFHKTHHSLEKDTAHSREDAKLPDSVILHVQGDGHDDLDSDTVWEKRLPENYQQILTKMVSPANFSSKKQIYNSLCESFLIENGTKRIWLDKSTGKIGCMLSAKALDITWGNDTRYWRWVSRDDSKFEQVAELVLVWWFEVWRRIECTLLSPNTQYIVSFVVKIDKTEVPSYPSPFVFSLKTPNGDLIESARFLDDLEKPVEKHGGLKMTPVTYGENGWIEFVVGEFSLEDDEDNDDTKDIDVSMKNTSSCIKSGIFIDGVKIVPKKLSANE</sequence>
<dbReference type="Pfam" id="PF14299">
    <property type="entry name" value="PP2"/>
    <property type="match status" value="1"/>
</dbReference>
<dbReference type="InterPro" id="IPR025886">
    <property type="entry name" value="PP2-like"/>
</dbReference>
<reference evidence="1 2" key="1">
    <citation type="journal article" date="2021" name="Nat. Plants">
        <title>The Taxus genome provides insights into paclitaxel biosynthesis.</title>
        <authorList>
            <person name="Xiong X."/>
            <person name="Gou J."/>
            <person name="Liao Q."/>
            <person name="Li Y."/>
            <person name="Zhou Q."/>
            <person name="Bi G."/>
            <person name="Li C."/>
            <person name="Du R."/>
            <person name="Wang X."/>
            <person name="Sun T."/>
            <person name="Guo L."/>
            <person name="Liang H."/>
            <person name="Lu P."/>
            <person name="Wu Y."/>
            <person name="Zhang Z."/>
            <person name="Ro D.K."/>
            <person name="Shang Y."/>
            <person name="Huang S."/>
            <person name="Yan J."/>
        </authorList>
    </citation>
    <scope>NUCLEOTIDE SEQUENCE [LARGE SCALE GENOMIC DNA]</scope>
    <source>
        <strain evidence="1">Ta-2019</strain>
    </source>
</reference>
<evidence type="ECO:0000313" key="1">
    <source>
        <dbReference type="EMBL" id="KAH9291049.1"/>
    </source>
</evidence>
<gene>
    <name evidence="1" type="ORF">KI387_044178</name>
</gene>
<proteinExistence type="predicted"/>
<dbReference type="PANTHER" id="PTHR31960:SF2">
    <property type="entry name" value="F-BOX PROTEIN PP2-A15"/>
    <property type="match status" value="1"/>
</dbReference>
<protein>
    <submittedName>
        <fullName evidence="1">Uncharacterized protein</fullName>
    </submittedName>
</protein>
<dbReference type="EMBL" id="JAHRHJ020003813">
    <property type="protein sequence ID" value="KAH9291049.1"/>
    <property type="molecule type" value="Genomic_DNA"/>
</dbReference>
<keyword evidence="2" id="KW-1185">Reference proteome</keyword>
<dbReference type="AlphaFoldDB" id="A0AA38C6C1"/>
<evidence type="ECO:0000313" key="2">
    <source>
        <dbReference type="Proteomes" id="UP000824469"/>
    </source>
</evidence>
<dbReference type="OMA" id="GNIEFCM"/>
<accession>A0AA38C6C1</accession>
<dbReference type="Proteomes" id="UP000824469">
    <property type="component" value="Unassembled WGS sequence"/>
</dbReference>
<dbReference type="PANTHER" id="PTHR31960">
    <property type="entry name" value="F-BOX PROTEIN PP2-A15"/>
    <property type="match status" value="1"/>
</dbReference>